<comment type="similarity">
    <text evidence="1">Belongs to the AB hydrolase superfamily. Lipase family.</text>
</comment>
<dbReference type="VEuPathDB" id="VectorBase:PPAPM1_004800"/>
<evidence type="ECO:0000313" key="9">
    <source>
        <dbReference type="Proteomes" id="UP000092462"/>
    </source>
</evidence>
<keyword evidence="2" id="KW-0732">Signal</keyword>
<evidence type="ECO:0000256" key="3">
    <source>
        <dbReference type="ARBA" id="ARBA00022801"/>
    </source>
</evidence>
<dbReference type="GO" id="GO:0016787">
    <property type="term" value="F:hydrolase activity"/>
    <property type="evidence" value="ECO:0007669"/>
    <property type="project" value="UniProtKB-KW"/>
</dbReference>
<keyword evidence="5" id="KW-0443">Lipid metabolism</keyword>
<evidence type="ECO:0000256" key="5">
    <source>
        <dbReference type="ARBA" id="ARBA00023098"/>
    </source>
</evidence>
<dbReference type="FunFam" id="3.40.50.1820:FF:000057">
    <property type="entry name" value="Lipase"/>
    <property type="match status" value="1"/>
</dbReference>
<dbReference type="InterPro" id="IPR029058">
    <property type="entry name" value="AB_hydrolase_fold"/>
</dbReference>
<evidence type="ECO:0000313" key="8">
    <source>
        <dbReference type="EnsemblMetazoa" id="PPAI008663-PA"/>
    </source>
</evidence>
<reference evidence="8" key="1">
    <citation type="submission" date="2022-08" db="UniProtKB">
        <authorList>
            <consortium name="EnsemblMetazoa"/>
        </authorList>
    </citation>
    <scope>IDENTIFICATION</scope>
    <source>
        <strain evidence="8">Israel</strain>
    </source>
</reference>
<dbReference type="Pfam" id="PF00561">
    <property type="entry name" value="Abhydrolase_1"/>
    <property type="match status" value="1"/>
</dbReference>
<evidence type="ECO:0000256" key="4">
    <source>
        <dbReference type="ARBA" id="ARBA00022963"/>
    </source>
</evidence>
<evidence type="ECO:0000256" key="2">
    <source>
        <dbReference type="ARBA" id="ARBA00022729"/>
    </source>
</evidence>
<dbReference type="Gene3D" id="3.40.50.1820">
    <property type="entry name" value="alpha/beta hydrolase"/>
    <property type="match status" value="1"/>
</dbReference>
<protein>
    <recommendedName>
        <fullName evidence="7">AB hydrolase-1 domain-containing protein</fullName>
    </recommendedName>
</protein>
<dbReference type="InterPro" id="IPR000073">
    <property type="entry name" value="AB_hydrolase_1"/>
</dbReference>
<sequence length="226" mass="25561">MDHSWSISGINHTREIRSEGIVFLQHGLLCSSVDWIVAGPNRSLPYLLAEQGYDVWMGNARGNNYSRRHVSLKPKSRDFWQFSWHEIGIYDLPAMIDYTLNKTGQTSLHYIGYSQGTTAFLVLASMRNDYSKKVSMFQALAPAVFLSNAKSPFIKALAPLANQTKFLLDSMGVHELFPNDTKIVQKVRKSLHRNNAVVQSLLTNILFIIAGFDSQQMDLVSEDFES</sequence>
<dbReference type="EMBL" id="AJVK01066708">
    <property type="status" value="NOT_ANNOTATED_CDS"/>
    <property type="molecule type" value="Genomic_DNA"/>
</dbReference>
<evidence type="ECO:0000256" key="6">
    <source>
        <dbReference type="ARBA" id="ARBA00023180"/>
    </source>
</evidence>
<dbReference type="VEuPathDB" id="VectorBase:PPAI008663"/>
<evidence type="ECO:0000256" key="1">
    <source>
        <dbReference type="ARBA" id="ARBA00010701"/>
    </source>
</evidence>
<organism evidence="8 9">
    <name type="scientific">Phlebotomus papatasi</name>
    <name type="common">Sandfly</name>
    <dbReference type="NCBI Taxonomy" id="29031"/>
    <lineage>
        <taxon>Eukaryota</taxon>
        <taxon>Metazoa</taxon>
        <taxon>Ecdysozoa</taxon>
        <taxon>Arthropoda</taxon>
        <taxon>Hexapoda</taxon>
        <taxon>Insecta</taxon>
        <taxon>Pterygota</taxon>
        <taxon>Neoptera</taxon>
        <taxon>Endopterygota</taxon>
        <taxon>Diptera</taxon>
        <taxon>Nematocera</taxon>
        <taxon>Psychodoidea</taxon>
        <taxon>Psychodidae</taxon>
        <taxon>Phlebotomus</taxon>
        <taxon>Phlebotomus</taxon>
    </lineage>
</organism>
<dbReference type="GO" id="GO:0016042">
    <property type="term" value="P:lipid catabolic process"/>
    <property type="evidence" value="ECO:0007669"/>
    <property type="project" value="UniProtKB-KW"/>
</dbReference>
<dbReference type="PANTHER" id="PTHR11005">
    <property type="entry name" value="LYSOSOMAL ACID LIPASE-RELATED"/>
    <property type="match status" value="1"/>
</dbReference>
<keyword evidence="9" id="KW-1185">Reference proteome</keyword>
<keyword evidence="4" id="KW-0442">Lipid degradation</keyword>
<dbReference type="Proteomes" id="UP000092462">
    <property type="component" value="Unassembled WGS sequence"/>
</dbReference>
<feature type="domain" description="AB hydrolase-1" evidence="7">
    <location>
        <begin position="21"/>
        <end position="151"/>
    </location>
</feature>
<accession>A0A1B0DK89</accession>
<dbReference type="SUPFAM" id="SSF53474">
    <property type="entry name" value="alpha/beta-Hydrolases"/>
    <property type="match status" value="1"/>
</dbReference>
<name>A0A1B0DK89_PHLPP</name>
<dbReference type="EnsemblMetazoa" id="PPAI008663-RA">
    <property type="protein sequence ID" value="PPAI008663-PA"/>
    <property type="gene ID" value="PPAI008663"/>
</dbReference>
<evidence type="ECO:0000259" key="7">
    <source>
        <dbReference type="Pfam" id="PF00561"/>
    </source>
</evidence>
<keyword evidence="3" id="KW-0378">Hydrolase</keyword>
<keyword evidence="6" id="KW-0325">Glycoprotein</keyword>
<dbReference type="AlphaFoldDB" id="A0A1B0DK89"/>
<proteinExistence type="inferred from homology"/>